<sequence length="240" mass="28188">MNKIKLFCLPYAGGTANIYIKWRRYLLPEIELIPLELAGRGKRIGDLLYSDMNEAIEDIYQTIKPHLDGTPYAFWGHSMGSLLAYECTHKILEQQHKGPETIFFSGKNPPHIKVKKIRHLLPNREFIDEVFSMGGTSKELIEQEDLLDFFIPILRADFRLVETYQYCRKKKFSFDIAVLNGIEDEMTTKIEIEEWTKYTEKQCDIYQLNGAHFFIHDQMNDVINIINNKLRQYTLELARC</sequence>
<dbReference type="Proteomes" id="UP000002612">
    <property type="component" value="Chromosome"/>
</dbReference>
<dbReference type="InterPro" id="IPR029058">
    <property type="entry name" value="AB_hydrolase_fold"/>
</dbReference>
<dbReference type="PATRIC" id="fig|288681.22.peg.3825"/>
<name>Q63CQ9_BACCZ</name>
<dbReference type="AlphaFoldDB" id="Q63CQ9"/>
<comment type="similarity">
    <text evidence="1">Belongs to the thioesterase family.</text>
</comment>
<feature type="domain" description="Thioesterase" evidence="2">
    <location>
        <begin position="5"/>
        <end position="229"/>
    </location>
</feature>
<evidence type="ECO:0000259" key="2">
    <source>
        <dbReference type="Pfam" id="PF00975"/>
    </source>
</evidence>
<proteinExistence type="inferred from homology"/>
<evidence type="ECO:0000256" key="1">
    <source>
        <dbReference type="ARBA" id="ARBA00007169"/>
    </source>
</evidence>
<accession>Q63CQ9</accession>
<dbReference type="PANTHER" id="PTHR11487:SF0">
    <property type="entry name" value="S-ACYL FATTY ACID SYNTHASE THIOESTERASE, MEDIUM CHAIN"/>
    <property type="match status" value="1"/>
</dbReference>
<dbReference type="InterPro" id="IPR001031">
    <property type="entry name" value="Thioesterase"/>
</dbReference>
<dbReference type="EC" id="3.1.2.-" evidence="3"/>
<reference evidence="4" key="1">
    <citation type="journal article" date="2006" name="J. Bacteriol.">
        <title>Pathogenomic sequence analysis of Bacillus cereus and Bacillus thuringiensis isolates closely related to Bacillus anthracis.</title>
        <authorList>
            <person name="Han C.S."/>
            <person name="Xie G."/>
            <person name="Challacombe J.F."/>
            <person name="Altherr M.R."/>
            <person name="Bhotika S.S."/>
            <person name="Brown N."/>
            <person name="Bruce D."/>
            <person name="Campbell C.S."/>
            <person name="Campbell M.L."/>
            <person name="Chen J."/>
            <person name="Chertkov O."/>
            <person name="Cleland C."/>
            <person name="Dimitrijevic M."/>
            <person name="Doggett N.A."/>
            <person name="Fawcett J.J."/>
            <person name="Glavina T."/>
            <person name="Goodwin L.A."/>
            <person name="Green L.D."/>
            <person name="Hill K.K."/>
            <person name="Hitchcock P."/>
            <person name="Jackson P.J."/>
            <person name="Keim P."/>
            <person name="Kewalramani A.R."/>
            <person name="Longmire J."/>
            <person name="Lucas S."/>
            <person name="Malfatti S."/>
            <person name="McMurry K."/>
            <person name="Meincke L.J."/>
            <person name="Misra M."/>
            <person name="Moseman B.L."/>
            <person name="Mundt M."/>
            <person name="Munk A.C."/>
            <person name="Okinaka R.T."/>
            <person name="Parson-Quintana B."/>
            <person name="Reilly L.P."/>
            <person name="Richardson P."/>
            <person name="Robinson D.L."/>
            <person name="Rubin E."/>
            <person name="Saunders E."/>
            <person name="Tapia R."/>
            <person name="Tesmer J.G."/>
            <person name="Thayer N."/>
            <person name="Thompson L.S."/>
            <person name="Tice H."/>
            <person name="Ticknor L.O."/>
            <person name="Wills P.L."/>
            <person name="Brettin T.S."/>
            <person name="Gilna P."/>
        </authorList>
    </citation>
    <scope>NUCLEOTIDE SEQUENCE [LARGE SCALE GENOMIC DNA]</scope>
    <source>
        <strain evidence="4">ZK / E33L</strain>
    </source>
</reference>
<dbReference type="GO" id="GO:0016787">
    <property type="term" value="F:hydrolase activity"/>
    <property type="evidence" value="ECO:0007669"/>
    <property type="project" value="UniProtKB-KW"/>
</dbReference>
<dbReference type="PANTHER" id="PTHR11487">
    <property type="entry name" value="THIOESTERASE"/>
    <property type="match status" value="1"/>
</dbReference>
<dbReference type="SUPFAM" id="SSF53474">
    <property type="entry name" value="alpha/beta-Hydrolases"/>
    <property type="match status" value="1"/>
</dbReference>
<dbReference type="EMBL" id="CP000001">
    <property type="protein sequence ID" value="AAU18540.1"/>
    <property type="molecule type" value="Genomic_DNA"/>
</dbReference>
<dbReference type="Gene3D" id="3.40.50.1820">
    <property type="entry name" value="alpha/beta hydrolase"/>
    <property type="match status" value="1"/>
</dbReference>
<gene>
    <name evidence="3" type="primary">bacT</name>
    <name evidence="3" type="ordered locus">BCE33L1713</name>
</gene>
<dbReference type="KEGG" id="bcz:BCE33L1713"/>
<dbReference type="Pfam" id="PF00975">
    <property type="entry name" value="Thioesterase"/>
    <property type="match status" value="1"/>
</dbReference>
<evidence type="ECO:0000313" key="3">
    <source>
        <dbReference type="EMBL" id="AAU18540.1"/>
    </source>
</evidence>
<dbReference type="ESTHER" id="baccz-q63cq9">
    <property type="family name" value="Thioesterase"/>
</dbReference>
<protein>
    <submittedName>
        <fullName evidence="3">Thioesterase</fullName>
        <ecNumber evidence="3">3.1.2.-</ecNumber>
    </submittedName>
</protein>
<dbReference type="RefSeq" id="WP_001033581.1">
    <property type="nucleotide sequence ID" value="NC_006274.1"/>
</dbReference>
<keyword evidence="3" id="KW-0378">Hydrolase</keyword>
<evidence type="ECO:0000313" key="4">
    <source>
        <dbReference type="Proteomes" id="UP000002612"/>
    </source>
</evidence>
<dbReference type="GO" id="GO:0008610">
    <property type="term" value="P:lipid biosynthetic process"/>
    <property type="evidence" value="ECO:0007669"/>
    <property type="project" value="TreeGrafter"/>
</dbReference>
<organism evidence="3 4">
    <name type="scientific">Bacillus cereus (strain ZK / E33L)</name>
    <dbReference type="NCBI Taxonomy" id="288681"/>
    <lineage>
        <taxon>Bacteria</taxon>
        <taxon>Bacillati</taxon>
        <taxon>Bacillota</taxon>
        <taxon>Bacilli</taxon>
        <taxon>Bacillales</taxon>
        <taxon>Bacillaceae</taxon>
        <taxon>Bacillus</taxon>
        <taxon>Bacillus cereus group</taxon>
    </lineage>
</organism>
<dbReference type="InterPro" id="IPR012223">
    <property type="entry name" value="TEII"/>
</dbReference>